<accession>A0A0A9G6H4</accession>
<evidence type="ECO:0000256" key="1">
    <source>
        <dbReference type="SAM" id="MobiDB-lite"/>
    </source>
</evidence>
<evidence type="ECO:0000313" key="3">
    <source>
        <dbReference type="EMBL" id="JAE20665.1"/>
    </source>
</evidence>
<feature type="region of interest" description="Disordered" evidence="1">
    <location>
        <begin position="45"/>
        <end position="79"/>
    </location>
</feature>
<keyword evidence="2" id="KW-0812">Transmembrane</keyword>
<evidence type="ECO:0000256" key="2">
    <source>
        <dbReference type="SAM" id="Phobius"/>
    </source>
</evidence>
<dbReference type="EMBL" id="GBRH01177231">
    <property type="protein sequence ID" value="JAE20665.1"/>
    <property type="molecule type" value="Transcribed_RNA"/>
</dbReference>
<reference evidence="3" key="2">
    <citation type="journal article" date="2015" name="Data Brief">
        <title>Shoot transcriptome of the giant reed, Arundo donax.</title>
        <authorList>
            <person name="Barrero R.A."/>
            <person name="Guerrero F.D."/>
            <person name="Moolhuijzen P."/>
            <person name="Goolsby J.A."/>
            <person name="Tidwell J."/>
            <person name="Bellgard S.E."/>
            <person name="Bellgard M.I."/>
        </authorList>
    </citation>
    <scope>NUCLEOTIDE SEQUENCE</scope>
    <source>
        <tissue evidence="3">Shoot tissue taken approximately 20 cm above the soil surface</tissue>
    </source>
</reference>
<proteinExistence type="predicted"/>
<organism evidence="3">
    <name type="scientific">Arundo donax</name>
    <name type="common">Giant reed</name>
    <name type="synonym">Donax arundinaceus</name>
    <dbReference type="NCBI Taxonomy" id="35708"/>
    <lineage>
        <taxon>Eukaryota</taxon>
        <taxon>Viridiplantae</taxon>
        <taxon>Streptophyta</taxon>
        <taxon>Embryophyta</taxon>
        <taxon>Tracheophyta</taxon>
        <taxon>Spermatophyta</taxon>
        <taxon>Magnoliopsida</taxon>
        <taxon>Liliopsida</taxon>
        <taxon>Poales</taxon>
        <taxon>Poaceae</taxon>
        <taxon>PACMAD clade</taxon>
        <taxon>Arundinoideae</taxon>
        <taxon>Arundineae</taxon>
        <taxon>Arundo</taxon>
    </lineage>
</organism>
<dbReference type="AlphaFoldDB" id="A0A0A9G6H4"/>
<protein>
    <submittedName>
        <fullName evidence="3">Uncharacterized protein</fullName>
    </submittedName>
</protein>
<keyword evidence="2" id="KW-1133">Transmembrane helix</keyword>
<sequence>MLTGLFRQKLLFLVMKAFIASVFVWNLTSTILMGSGTPGLRKLSNGGGSKLVSHRNHSMSSGRAFRGTPCSSTAFPPKD</sequence>
<name>A0A0A9G6H4_ARUDO</name>
<feature type="compositionally biased region" description="Polar residues" evidence="1">
    <location>
        <begin position="69"/>
        <end position="79"/>
    </location>
</feature>
<keyword evidence="2" id="KW-0472">Membrane</keyword>
<reference evidence="3" key="1">
    <citation type="submission" date="2014-09" db="EMBL/GenBank/DDBJ databases">
        <authorList>
            <person name="Magalhaes I.L.F."/>
            <person name="Oliveira U."/>
            <person name="Santos F.R."/>
            <person name="Vidigal T.H.D.A."/>
            <person name="Brescovit A.D."/>
            <person name="Santos A.J."/>
        </authorList>
    </citation>
    <scope>NUCLEOTIDE SEQUENCE</scope>
    <source>
        <tissue evidence="3">Shoot tissue taken approximately 20 cm above the soil surface</tissue>
    </source>
</reference>
<feature type="transmembrane region" description="Helical" evidence="2">
    <location>
        <begin position="12"/>
        <end position="33"/>
    </location>
</feature>